<gene>
    <name evidence="1" type="ORF">BC742_2006</name>
</gene>
<evidence type="ECO:0000313" key="1">
    <source>
        <dbReference type="EMBL" id="RKT50471.1"/>
    </source>
</evidence>
<dbReference type="PROSITE" id="PS51257">
    <property type="entry name" value="PROKAR_LIPOPROTEIN"/>
    <property type="match status" value="1"/>
</dbReference>
<name>A0A495VM57_9BACT</name>
<keyword evidence="2" id="KW-1185">Reference proteome</keyword>
<reference evidence="1 2" key="1">
    <citation type="submission" date="2018-10" db="EMBL/GenBank/DDBJ databases">
        <title>Genomic Encyclopedia of Archaeal and Bacterial Type Strains, Phase II (KMG-II): from individual species to whole genera.</title>
        <authorList>
            <person name="Goeker M."/>
        </authorList>
    </citation>
    <scope>NUCLEOTIDE SEQUENCE [LARGE SCALE GENOMIC DNA]</scope>
    <source>
        <strain evidence="1 2">NSB1</strain>
    </source>
</reference>
<proteinExistence type="predicted"/>
<organism evidence="1 2">
    <name type="scientific">Coprobacter fastidiosus NSB1 = JCM 33896</name>
    <dbReference type="NCBI Taxonomy" id="1349822"/>
    <lineage>
        <taxon>Bacteria</taxon>
        <taxon>Pseudomonadati</taxon>
        <taxon>Bacteroidota</taxon>
        <taxon>Bacteroidia</taxon>
        <taxon>Bacteroidales</taxon>
        <taxon>Barnesiellaceae</taxon>
        <taxon>Coprobacter</taxon>
    </lineage>
</organism>
<protein>
    <submittedName>
        <fullName evidence="1">Uncharacterized protein</fullName>
    </submittedName>
</protein>
<dbReference type="Gene3D" id="2.60.40.3690">
    <property type="match status" value="1"/>
</dbReference>
<dbReference type="Proteomes" id="UP000269493">
    <property type="component" value="Unassembled WGS sequence"/>
</dbReference>
<evidence type="ECO:0000313" key="2">
    <source>
        <dbReference type="Proteomes" id="UP000269493"/>
    </source>
</evidence>
<sequence length="1054" mass="115850">MYNDKNYSMKKILWYVFLLITAVFTSCRIDDEDRFSSGKNGKLIINFSVQDPTSGLATRAAIAPEEGEENVKTIDLIFFESNNNGTGTFKGWKELSATSENPLVMNTDMAFDFSDLGLNMTDAYDILVVANIGDNYLSADSSQTLDEWKAAIKSKNFKEAKADIKVFLTGTDENAPEYTTKPLESEALLMSTSLRKESQDTKISIVLQRAVSRFDVYNSAAGYTLESVSVWNAYPSLFVWNGEPNSFDKKAKRITRLYGVENEADGNIVGKLYAFENYVASPKQNDEVTTCLIIGVRNNSSGTISYHRANVHPLESGQSLKRNNVYKLTINSVKKEGYTTELEAYKGETASLSYSINYWDMDSHGTVQFDGDNILAIPTKKVMFTPNGGSYNLGIFTFGEGTLSLSKKVLDDGISVSLNGKTLTVTATMLNDVKDERNGIVELTFGNLKATIDIVQLEGGDLYLKLNPKSIPNFANGAGVAAPSIAVEGSGDWNATIYPPGAGAFFSFVQTGTSAVTDYDSDKAFNNIIPIYTHTANTATAPRYGFLVVSLKEDPSVQSTMLLIQNGEPGFELTPSVSSIDFEYDGELTITGNNTNTFLVNPGLNTDGTSVNQWRYVLEGDNTGAFEIKDVHDDANLKLNRITVTAKENASNNTLNARLHLELVADPNVKSQVITITQKPMTLNTGIVGNTLYVSENKDETQFVNLQSGKNMKWIAELEQPEPALAHTYVIKMVGENGTEMPWGTEYAIGTKFKIQLPKTLYKDANRDITYHVKLNLVGTDVSARLAVVRTVLKPIAINVANLYGGYGALGNGILSTFRDYGNYPTFFGPQGIVYTPVTPTLPNNESNSAGVGSNIPDNVNVLFSGRYATSVSNYYDNLITWLENSPNKNRFAVISLDNSNSENQALFAKFASWGYKYRGNSGSYATWVTTHANDPVWDYIVKNGPFSNYRPSQQINFNASFYRDGISGTFDVPAGVTNVLEVAGNGCSLSIDLQKRVIFIGDTQHTNTWTPTYSGLATVTDNEYYGRGVLWATLWAIIYNTAQYGDHFTDALK</sequence>
<accession>A0A495VM57</accession>
<dbReference type="AlphaFoldDB" id="A0A495VM57"/>
<comment type="caution">
    <text evidence="1">The sequence shown here is derived from an EMBL/GenBank/DDBJ whole genome shotgun (WGS) entry which is preliminary data.</text>
</comment>
<dbReference type="EMBL" id="RBXN01000007">
    <property type="protein sequence ID" value="RKT50471.1"/>
    <property type="molecule type" value="Genomic_DNA"/>
</dbReference>